<feature type="non-terminal residue" evidence="1">
    <location>
        <position position="1"/>
    </location>
</feature>
<protein>
    <submittedName>
        <fullName evidence="1">9671_t:CDS:1</fullName>
    </submittedName>
</protein>
<sequence>LKEESLTCHIKICDHINAAKVNFTHLNYNEITYQNSPCTLNLPCLHLEENNSLDSTNELNYTTYKNPITGCEMLESLAYIIEKDTISENNSSLFWNILLDESNTITNEKKLAIVSKHFANNILVIHYIGMILLNETTAEAILTDLELFCIAKGLNLTHLIHFGSDGASNMTNDVKEAFNRESTNIALYLYDAMDQDFFIVTYFLADLFYILRKVINIFQSNYVSLGEIKAQLSMAIESITTEFIGSLGHLPQLGM</sequence>
<reference evidence="1" key="1">
    <citation type="submission" date="2021-06" db="EMBL/GenBank/DDBJ databases">
        <authorList>
            <person name="Kallberg Y."/>
            <person name="Tangrot J."/>
            <person name="Rosling A."/>
        </authorList>
    </citation>
    <scope>NUCLEOTIDE SEQUENCE</scope>
    <source>
        <strain evidence="1">AU212A</strain>
    </source>
</reference>
<accession>A0ACA9MT73</accession>
<evidence type="ECO:0000313" key="2">
    <source>
        <dbReference type="Proteomes" id="UP000789860"/>
    </source>
</evidence>
<gene>
    <name evidence="1" type="ORF">SCALOS_LOCUS7282</name>
</gene>
<comment type="caution">
    <text evidence="1">The sequence shown here is derived from an EMBL/GenBank/DDBJ whole genome shotgun (WGS) entry which is preliminary data.</text>
</comment>
<proteinExistence type="predicted"/>
<name>A0ACA9MT73_9GLOM</name>
<evidence type="ECO:0000313" key="1">
    <source>
        <dbReference type="EMBL" id="CAG8610744.1"/>
    </source>
</evidence>
<organism evidence="1 2">
    <name type="scientific">Scutellospora calospora</name>
    <dbReference type="NCBI Taxonomy" id="85575"/>
    <lineage>
        <taxon>Eukaryota</taxon>
        <taxon>Fungi</taxon>
        <taxon>Fungi incertae sedis</taxon>
        <taxon>Mucoromycota</taxon>
        <taxon>Glomeromycotina</taxon>
        <taxon>Glomeromycetes</taxon>
        <taxon>Diversisporales</taxon>
        <taxon>Gigasporaceae</taxon>
        <taxon>Scutellospora</taxon>
    </lineage>
</organism>
<dbReference type="EMBL" id="CAJVPM010015883">
    <property type="protein sequence ID" value="CAG8610744.1"/>
    <property type="molecule type" value="Genomic_DNA"/>
</dbReference>
<keyword evidence="2" id="KW-1185">Reference proteome</keyword>
<dbReference type="Proteomes" id="UP000789860">
    <property type="component" value="Unassembled WGS sequence"/>
</dbReference>